<evidence type="ECO:0000313" key="1">
    <source>
        <dbReference type="EMBL" id="EKJ72224.1"/>
    </source>
</evidence>
<dbReference type="RefSeq" id="XP_009258993.1">
    <property type="nucleotide sequence ID" value="XM_009260718.1"/>
</dbReference>
<dbReference type="KEGG" id="fpu:FPSE_07600"/>
<protein>
    <submittedName>
        <fullName evidence="1">Uncharacterized protein</fullName>
    </submittedName>
</protein>
<reference evidence="1 2" key="1">
    <citation type="journal article" date="2012" name="PLoS Pathog.">
        <title>Comparative pathogenomics reveals horizontally acquired novel virulence genes in fungi infecting cereal hosts.</title>
        <authorList>
            <person name="Gardiner D.M."/>
            <person name="McDonald M.C."/>
            <person name="Covarelli L."/>
            <person name="Solomon P.S."/>
            <person name="Rusu A.G."/>
            <person name="Marshall M."/>
            <person name="Kazan K."/>
            <person name="Chakraborty S."/>
            <person name="McDonald B.A."/>
            <person name="Manners J.M."/>
        </authorList>
    </citation>
    <scope>NUCLEOTIDE SEQUENCE [LARGE SCALE GENOMIC DNA]</scope>
    <source>
        <strain evidence="1 2">CS3096</strain>
    </source>
</reference>
<sequence>MQSPGGEELISMSVKCHDTRIPQCSGLGYFAIDAGDQQNCIRYVRVSAGLTLGTTACAP</sequence>
<accession>K3VEH4</accession>
<comment type="caution">
    <text evidence="1">The sequence shown here is derived from an EMBL/GenBank/DDBJ whole genome shotgun (WGS) entry which is preliminary data.</text>
</comment>
<dbReference type="GeneID" id="20366218"/>
<proteinExistence type="predicted"/>
<dbReference type="Proteomes" id="UP000007978">
    <property type="component" value="Chromosome 3"/>
</dbReference>
<dbReference type="AlphaFoldDB" id="K3VEH4"/>
<dbReference type="HOGENOM" id="CLU_2960894_0_0_1"/>
<keyword evidence="2" id="KW-1185">Reference proteome</keyword>
<organism evidence="1 2">
    <name type="scientific">Fusarium pseudograminearum (strain CS3096)</name>
    <name type="common">Wheat and barley crown-rot fungus</name>
    <dbReference type="NCBI Taxonomy" id="1028729"/>
    <lineage>
        <taxon>Eukaryota</taxon>
        <taxon>Fungi</taxon>
        <taxon>Dikarya</taxon>
        <taxon>Ascomycota</taxon>
        <taxon>Pezizomycotina</taxon>
        <taxon>Sordariomycetes</taxon>
        <taxon>Hypocreomycetidae</taxon>
        <taxon>Hypocreales</taxon>
        <taxon>Nectriaceae</taxon>
        <taxon>Fusarium</taxon>
    </lineage>
</organism>
<gene>
    <name evidence="1" type="ORF">FPSE_07600</name>
</gene>
<name>K3VEH4_FUSPC</name>
<dbReference type="EMBL" id="AFNW01000203">
    <property type="protein sequence ID" value="EKJ72224.1"/>
    <property type="molecule type" value="Genomic_DNA"/>
</dbReference>
<evidence type="ECO:0000313" key="2">
    <source>
        <dbReference type="Proteomes" id="UP000007978"/>
    </source>
</evidence>